<feature type="compositionally biased region" description="Low complexity" evidence="1">
    <location>
        <begin position="66"/>
        <end position="75"/>
    </location>
</feature>
<dbReference type="EMBL" id="MTYH01000147">
    <property type="protein sequence ID" value="PNP37340.1"/>
    <property type="molecule type" value="Genomic_DNA"/>
</dbReference>
<evidence type="ECO:0000256" key="1">
    <source>
        <dbReference type="SAM" id="MobiDB-lite"/>
    </source>
</evidence>
<dbReference type="Proteomes" id="UP000236546">
    <property type="component" value="Unassembled WGS sequence"/>
</dbReference>
<proteinExistence type="predicted"/>
<evidence type="ECO:0000313" key="3">
    <source>
        <dbReference type="Proteomes" id="UP000236546"/>
    </source>
</evidence>
<feature type="region of interest" description="Disordered" evidence="1">
    <location>
        <begin position="1"/>
        <end position="80"/>
    </location>
</feature>
<comment type="caution">
    <text evidence="2">The sequence shown here is derived from an EMBL/GenBank/DDBJ whole genome shotgun (WGS) entry which is preliminary data.</text>
</comment>
<accession>A0A2K0SVP2</accession>
<dbReference type="AlphaFoldDB" id="A0A2K0SVP2"/>
<reference evidence="2 3" key="1">
    <citation type="submission" date="2017-02" db="EMBL/GenBank/DDBJ databases">
        <title>Genomes of Trichoderma spp. with biocontrol activity.</title>
        <authorList>
            <person name="Gardiner D."/>
            <person name="Kazan K."/>
            <person name="Vos C."/>
            <person name="Harvey P."/>
        </authorList>
    </citation>
    <scope>NUCLEOTIDE SEQUENCE [LARGE SCALE GENOMIC DNA]</scope>
    <source>
        <strain evidence="2 3">A5MH</strain>
    </source>
</reference>
<evidence type="ECO:0000313" key="2">
    <source>
        <dbReference type="EMBL" id="PNP37340.1"/>
    </source>
</evidence>
<organism evidence="2 3">
    <name type="scientific">Trichoderma gamsii</name>
    <dbReference type="NCBI Taxonomy" id="398673"/>
    <lineage>
        <taxon>Eukaryota</taxon>
        <taxon>Fungi</taxon>
        <taxon>Dikarya</taxon>
        <taxon>Ascomycota</taxon>
        <taxon>Pezizomycotina</taxon>
        <taxon>Sordariomycetes</taxon>
        <taxon>Hypocreomycetidae</taxon>
        <taxon>Hypocreales</taxon>
        <taxon>Hypocreaceae</taxon>
        <taxon>Trichoderma</taxon>
    </lineage>
</organism>
<name>A0A2K0SVP2_9HYPO</name>
<feature type="compositionally biased region" description="Polar residues" evidence="1">
    <location>
        <begin position="1"/>
        <end position="33"/>
    </location>
</feature>
<protein>
    <submittedName>
        <fullName evidence="2">Uncharacterized protein</fullName>
    </submittedName>
</protein>
<sequence>MESTSKTTSDLEIVPTNTPVETPVDQPTDQTVAESAGRSAGQMTADKTQEETGKPADQSEEQVASQNDQNTQQTNEEVGEIDLWERFPGIPAGVANGRFTGKQLEAVQNIRKSKTGVFFIAREPGFDTTEFAVRLVACILEGGVVDTSTTGGEIKKD</sequence>
<gene>
    <name evidence="2" type="ORF">TGAMA5MH_10717</name>
</gene>